<evidence type="ECO:0000313" key="4">
    <source>
        <dbReference type="Proteomes" id="UP000054251"/>
    </source>
</evidence>
<dbReference type="PANTHER" id="PTHR42115">
    <property type="entry name" value="BETA-SYNTHASE (BETA-THIONASE), PUTATIVE (AFU_ORTHOLOGUE AFUA_3G08420)-RELATED"/>
    <property type="match status" value="1"/>
</dbReference>
<keyword evidence="4" id="KW-1185">Reference proteome</keyword>
<sequence length="177" mass="20243">MTVLSIRDYRGATVEDLDIKPAISINPTTHLNEALEIAYEHEFTYLPVIHESNKKLLGIFNVEDLKTTSNADNKVRLAPLVKNHMLWFHQKAQENYDKEHQEPQKINKTALNTTILKPQTKGKSFNIITPMSPLEDLARFFAEGVYFAIITNDEGTLVYGVATPEDLTRYENSRPRL</sequence>
<evidence type="ECO:0000313" key="3">
    <source>
        <dbReference type="EMBL" id="KSA03674.1"/>
    </source>
</evidence>
<dbReference type="OrthoDB" id="2536440at2759"/>
<evidence type="ECO:0000256" key="1">
    <source>
        <dbReference type="PROSITE-ProRule" id="PRU00703"/>
    </source>
</evidence>
<dbReference type="PROSITE" id="PS51371">
    <property type="entry name" value="CBS"/>
    <property type="match status" value="1"/>
</dbReference>
<dbReference type="SMART" id="SM00116">
    <property type="entry name" value="CBS"/>
    <property type="match status" value="1"/>
</dbReference>
<dbReference type="Gene3D" id="3.10.580.10">
    <property type="entry name" value="CBS-domain"/>
    <property type="match status" value="1"/>
</dbReference>
<protein>
    <recommendedName>
        <fullName evidence="2">CBS domain-containing protein</fullName>
    </recommendedName>
</protein>
<dbReference type="GeneID" id="26837495"/>
<dbReference type="SUPFAM" id="SSF54631">
    <property type="entry name" value="CBS-domain pair"/>
    <property type="match status" value="1"/>
</dbReference>
<feature type="domain" description="CBS" evidence="2">
    <location>
        <begin position="18"/>
        <end position="75"/>
    </location>
</feature>
<proteinExistence type="predicted"/>
<dbReference type="InterPro" id="IPR000644">
    <property type="entry name" value="CBS_dom"/>
</dbReference>
<accession>A0A0V1Q5N7</accession>
<comment type="caution">
    <text evidence="3">The sequence shown here is derived from an EMBL/GenBank/DDBJ whole genome shotgun (WGS) entry which is preliminary data.</text>
</comment>
<organism evidence="3 4">
    <name type="scientific">Debaryomyces fabryi</name>
    <dbReference type="NCBI Taxonomy" id="58627"/>
    <lineage>
        <taxon>Eukaryota</taxon>
        <taxon>Fungi</taxon>
        <taxon>Dikarya</taxon>
        <taxon>Ascomycota</taxon>
        <taxon>Saccharomycotina</taxon>
        <taxon>Pichiomycetes</taxon>
        <taxon>Debaryomycetaceae</taxon>
        <taxon>Debaryomyces</taxon>
    </lineage>
</organism>
<reference evidence="3 4" key="1">
    <citation type="submission" date="2015-11" db="EMBL/GenBank/DDBJ databases">
        <title>The genome of Debaryomyces fabryi.</title>
        <authorList>
            <person name="Tafer H."/>
            <person name="Lopandic K."/>
        </authorList>
    </citation>
    <scope>NUCLEOTIDE SEQUENCE [LARGE SCALE GENOMIC DNA]</scope>
    <source>
        <strain evidence="3 4">CBS 789</strain>
    </source>
</reference>
<keyword evidence="1" id="KW-0129">CBS domain</keyword>
<gene>
    <name evidence="3" type="ORF">AC631_00486</name>
</gene>
<dbReference type="InterPro" id="IPR046342">
    <property type="entry name" value="CBS_dom_sf"/>
</dbReference>
<dbReference type="AlphaFoldDB" id="A0A0V1Q5N7"/>
<name>A0A0V1Q5N7_9ASCO</name>
<dbReference type="RefSeq" id="XP_015469776.1">
    <property type="nucleotide sequence ID" value="XM_015609316.1"/>
</dbReference>
<evidence type="ECO:0000259" key="2">
    <source>
        <dbReference type="PROSITE" id="PS51371"/>
    </source>
</evidence>
<dbReference type="EMBL" id="LMYN01000006">
    <property type="protein sequence ID" value="KSA03674.1"/>
    <property type="molecule type" value="Genomic_DNA"/>
</dbReference>
<dbReference type="Pfam" id="PF00571">
    <property type="entry name" value="CBS"/>
    <property type="match status" value="2"/>
</dbReference>
<dbReference type="Proteomes" id="UP000054251">
    <property type="component" value="Unassembled WGS sequence"/>
</dbReference>
<dbReference type="PANTHER" id="PTHR42115:SF1">
    <property type="entry name" value="BETA-SYNTHASE (BETA-THIONASE), PUTATIVE (AFU_ORTHOLOGUE AFUA_3G08420)-RELATED"/>
    <property type="match status" value="1"/>
</dbReference>